<dbReference type="Proteomes" id="UP000829291">
    <property type="component" value="Chromosome 1"/>
</dbReference>
<dbReference type="FunFam" id="3.40.309.10:FF:000001">
    <property type="entry name" value="Mitochondrial aldehyde dehydrogenase 2"/>
    <property type="match status" value="1"/>
</dbReference>
<name>A0A6J0CD04_NEOLC</name>
<evidence type="ECO:0000313" key="6">
    <source>
        <dbReference type="Proteomes" id="UP000829291"/>
    </source>
</evidence>
<dbReference type="OrthoDB" id="310895at2759"/>
<dbReference type="PROSITE" id="PS00070">
    <property type="entry name" value="ALDEHYDE_DEHYDR_CYS"/>
    <property type="match status" value="1"/>
</dbReference>
<dbReference type="Gene3D" id="3.40.605.10">
    <property type="entry name" value="Aldehyde Dehydrogenase, Chain A, domain 1"/>
    <property type="match status" value="1"/>
</dbReference>
<dbReference type="Gene3D" id="3.40.309.10">
    <property type="entry name" value="Aldehyde Dehydrogenase, Chain A, domain 2"/>
    <property type="match status" value="1"/>
</dbReference>
<accession>A0A6J0CD04</accession>
<comment type="similarity">
    <text evidence="1 4">Belongs to the aldehyde dehydrogenase family.</text>
</comment>
<organism evidence="7">
    <name type="scientific">Neodiprion lecontei</name>
    <name type="common">Redheaded pine sawfly</name>
    <dbReference type="NCBI Taxonomy" id="441921"/>
    <lineage>
        <taxon>Eukaryota</taxon>
        <taxon>Metazoa</taxon>
        <taxon>Ecdysozoa</taxon>
        <taxon>Arthropoda</taxon>
        <taxon>Hexapoda</taxon>
        <taxon>Insecta</taxon>
        <taxon>Pterygota</taxon>
        <taxon>Neoptera</taxon>
        <taxon>Endopterygota</taxon>
        <taxon>Hymenoptera</taxon>
        <taxon>Tenthredinoidea</taxon>
        <taxon>Diprionidae</taxon>
        <taxon>Diprioninae</taxon>
        <taxon>Neodiprion</taxon>
    </lineage>
</organism>
<dbReference type="KEGG" id="nlo:107227390"/>
<dbReference type="RefSeq" id="XP_015524004.1">
    <property type="nucleotide sequence ID" value="XM_015668518.2"/>
</dbReference>
<dbReference type="FunFam" id="3.40.605.10:FF:000026">
    <property type="entry name" value="Aldehyde dehydrogenase, putative"/>
    <property type="match status" value="1"/>
</dbReference>
<evidence type="ECO:0000313" key="7">
    <source>
        <dbReference type="RefSeq" id="XP_015524004.1"/>
    </source>
</evidence>
<feature type="domain" description="Aldehyde dehydrogenase" evidence="5">
    <location>
        <begin position="27"/>
        <end position="488"/>
    </location>
</feature>
<evidence type="ECO:0000259" key="5">
    <source>
        <dbReference type="Pfam" id="PF00171"/>
    </source>
</evidence>
<keyword evidence="2 4" id="KW-0560">Oxidoreductase</keyword>
<proteinExistence type="inferred from homology"/>
<dbReference type="InterPro" id="IPR016161">
    <property type="entry name" value="Ald_DH/histidinol_DH"/>
</dbReference>
<dbReference type="FunFam" id="3.40.605.10:FF:000050">
    <property type="entry name" value="Aldehyde dehydrogenase, mitochondrial"/>
    <property type="match status" value="1"/>
</dbReference>
<dbReference type="GeneID" id="107227390"/>
<dbReference type="Pfam" id="PF00171">
    <property type="entry name" value="Aldedh"/>
    <property type="match status" value="1"/>
</dbReference>
<dbReference type="InterPro" id="IPR016160">
    <property type="entry name" value="Ald_DH_CS_CYS"/>
</dbReference>
<feature type="active site" evidence="3">
    <location>
        <position position="266"/>
    </location>
</feature>
<dbReference type="PROSITE" id="PS00687">
    <property type="entry name" value="ALDEHYDE_DEHYDR_GLU"/>
    <property type="match status" value="1"/>
</dbReference>
<evidence type="ECO:0000256" key="1">
    <source>
        <dbReference type="ARBA" id="ARBA00009986"/>
    </source>
</evidence>
<dbReference type="InterPro" id="IPR015590">
    <property type="entry name" value="Aldehyde_DH_dom"/>
</dbReference>
<dbReference type="InParanoid" id="A0A6J0CD04"/>
<sequence>MSANIEPPKADPNVKVKYTKIFINNEFVDSVSGKKFATVNPCTEKTNAEVSEGNKADVDKAVVAAKKAFARGSEWRKLDASARATLIYRLADLIEQNINELANLESLDNGMPFPMSYHSVGTAAKHLRYYAGWADKIQGSTIPVDGNSFALTRKEPVGVVGLIVPWNGPIGLYGMKLAPALAAGCTAVIKPAEQTPLTALLLASLVKEAGFPPGVVNVVPGYGATAGAAISAHPDIAKVSFTGSSEVGHAILKAAGESNLKRVTLELGGKSPFVVFDDADLDLAVQTAGSVFVHAGQICIAPSRVFVQAGIYDEFVKKAVAVAAATKVGDPYTPGCIQGPQIESRAVDKVMGLIESGKKQGAKLQIGGERHGSVGYFIKPTVFSDVTDDMQIAKEEIFGPVQSILKFNTFEEVVERANATTYGLAAGVFTKNIELALEFAKAVEAGSVWVNQYSLLTSQQPFGGFKQSGLGRELGKEGLDAYLEIKTISIKTPTNN</sequence>
<dbReference type="SUPFAM" id="SSF53720">
    <property type="entry name" value="ALDH-like"/>
    <property type="match status" value="1"/>
</dbReference>
<dbReference type="InterPro" id="IPR016163">
    <property type="entry name" value="Ald_DH_C"/>
</dbReference>
<keyword evidence="6" id="KW-1185">Reference proteome</keyword>
<dbReference type="AlphaFoldDB" id="A0A6J0CD04"/>
<evidence type="ECO:0000256" key="3">
    <source>
        <dbReference type="PROSITE-ProRule" id="PRU10007"/>
    </source>
</evidence>
<reference evidence="7" key="1">
    <citation type="submission" date="2025-08" db="UniProtKB">
        <authorList>
            <consortium name="RefSeq"/>
        </authorList>
    </citation>
    <scope>IDENTIFICATION</scope>
    <source>
        <tissue evidence="7">Thorax and Abdomen</tissue>
    </source>
</reference>
<dbReference type="GO" id="GO:0016620">
    <property type="term" value="F:oxidoreductase activity, acting on the aldehyde or oxo group of donors, NAD or NADP as acceptor"/>
    <property type="evidence" value="ECO:0007669"/>
    <property type="project" value="InterPro"/>
</dbReference>
<evidence type="ECO:0000256" key="2">
    <source>
        <dbReference type="ARBA" id="ARBA00023002"/>
    </source>
</evidence>
<dbReference type="PANTHER" id="PTHR11699">
    <property type="entry name" value="ALDEHYDE DEHYDROGENASE-RELATED"/>
    <property type="match status" value="1"/>
</dbReference>
<protein>
    <submittedName>
        <fullName evidence="7">Aldehyde dehydrogenase 1A1</fullName>
    </submittedName>
</protein>
<dbReference type="InterPro" id="IPR016162">
    <property type="entry name" value="Ald_DH_N"/>
</dbReference>
<gene>
    <name evidence="7" type="primary">LOC107227390</name>
</gene>
<dbReference type="InterPro" id="IPR029510">
    <property type="entry name" value="Ald_DH_CS_GLU"/>
</dbReference>
<evidence type="ECO:0000256" key="4">
    <source>
        <dbReference type="RuleBase" id="RU003345"/>
    </source>
</evidence>